<keyword evidence="3" id="KW-1185">Reference proteome</keyword>
<accession>A0A318K0W6</accession>
<feature type="region of interest" description="Disordered" evidence="1">
    <location>
        <begin position="103"/>
        <end position="142"/>
    </location>
</feature>
<feature type="region of interest" description="Disordered" evidence="1">
    <location>
        <begin position="148"/>
        <end position="167"/>
    </location>
</feature>
<organism evidence="2 3">
    <name type="scientific">Nocardia tenerifensis</name>
    <dbReference type="NCBI Taxonomy" id="228006"/>
    <lineage>
        <taxon>Bacteria</taxon>
        <taxon>Bacillati</taxon>
        <taxon>Actinomycetota</taxon>
        <taxon>Actinomycetes</taxon>
        <taxon>Mycobacteriales</taxon>
        <taxon>Nocardiaceae</taxon>
        <taxon>Nocardia</taxon>
    </lineage>
</organism>
<evidence type="ECO:0000313" key="2">
    <source>
        <dbReference type="EMBL" id="PXX53415.1"/>
    </source>
</evidence>
<feature type="compositionally biased region" description="Polar residues" evidence="1">
    <location>
        <begin position="132"/>
        <end position="142"/>
    </location>
</feature>
<dbReference type="EMBL" id="QJKF01000027">
    <property type="protein sequence ID" value="PXX53415.1"/>
    <property type="molecule type" value="Genomic_DNA"/>
</dbReference>
<dbReference type="Proteomes" id="UP000247569">
    <property type="component" value="Unassembled WGS sequence"/>
</dbReference>
<gene>
    <name evidence="2" type="ORF">DFR70_12726</name>
</gene>
<name>A0A318K0W6_9NOCA</name>
<evidence type="ECO:0000256" key="1">
    <source>
        <dbReference type="SAM" id="MobiDB-lite"/>
    </source>
</evidence>
<sequence>MRARRLISEVMLDFRSSTLDVAPHRFRVLCIPPDFDADDKYPTSTSPASCTPPGPANISAYGPSRPSSSWSPVEVEAASAAFCSARPAIGLCSMPIARSWSCTPTKRAGRNLPDRRRPATRQPTLAAGGASTDPSIVRSTTPARLCPRRAAESEAAENLQPPGRPTISRDGPCSTWCGCTASTRSAGCRARSAHPWTPMARVESSCPGRRYR</sequence>
<dbReference type="AlphaFoldDB" id="A0A318K0W6"/>
<feature type="region of interest" description="Disordered" evidence="1">
    <location>
        <begin position="41"/>
        <end position="66"/>
    </location>
</feature>
<protein>
    <submittedName>
        <fullName evidence="2">Uncharacterized protein</fullName>
    </submittedName>
</protein>
<reference evidence="2 3" key="1">
    <citation type="submission" date="2018-05" db="EMBL/GenBank/DDBJ databases">
        <title>Genomic Encyclopedia of Type Strains, Phase IV (KMG-IV): sequencing the most valuable type-strain genomes for metagenomic binning, comparative biology and taxonomic classification.</title>
        <authorList>
            <person name="Goeker M."/>
        </authorList>
    </citation>
    <scope>NUCLEOTIDE SEQUENCE [LARGE SCALE GENOMIC DNA]</scope>
    <source>
        <strain evidence="2 3">DSM 44704</strain>
    </source>
</reference>
<evidence type="ECO:0000313" key="3">
    <source>
        <dbReference type="Proteomes" id="UP000247569"/>
    </source>
</evidence>
<comment type="caution">
    <text evidence="2">The sequence shown here is derived from an EMBL/GenBank/DDBJ whole genome shotgun (WGS) entry which is preliminary data.</text>
</comment>
<proteinExistence type="predicted"/>